<sequence>MSTLPVEAAADPLRGRDAVFPAAEFEGRIARLQAETARLGADGLVLFGPENIFWATGRQTAGYFAFQALVVPVGEAPVLLVRQLETTGARASTWLADIRAWQDGEDPAAALGSLVRDLGLGRIAMERGAWFIGQDLSERIAQALAGVALIDGSGVAERLRALKSPAELSAIRKAAGYAEAAIAASIEACHAGVSENEVAAAMMGTAIRAGSEAMAMEPLVSSGPRSGVPHATWRRRMLEPGDAVFLELAASHDRYHAALMRSVWIGPPPAEAARMMDTAERAL</sequence>
<dbReference type="Gene3D" id="3.90.230.10">
    <property type="entry name" value="Creatinase/methionine aminopeptidase superfamily"/>
    <property type="match status" value="1"/>
</dbReference>
<feature type="non-terminal residue" evidence="3">
    <location>
        <position position="283"/>
    </location>
</feature>
<dbReference type="AlphaFoldDB" id="A0A4U0Z3K3"/>
<protein>
    <submittedName>
        <fullName evidence="3">Aminopeptidase P family protein</fullName>
    </submittedName>
</protein>
<dbReference type="PANTHER" id="PTHR46112">
    <property type="entry name" value="AMINOPEPTIDASE"/>
    <property type="match status" value="1"/>
</dbReference>
<accession>A0A4U0Z3K3</accession>
<dbReference type="SUPFAM" id="SSF55920">
    <property type="entry name" value="Creatinase/aminopeptidase"/>
    <property type="match status" value="1"/>
</dbReference>
<dbReference type="PANTHER" id="PTHR46112:SF2">
    <property type="entry name" value="XAA-PRO AMINOPEPTIDASE P-RELATED"/>
    <property type="match status" value="1"/>
</dbReference>
<dbReference type="Pfam" id="PF01321">
    <property type="entry name" value="Creatinase_N"/>
    <property type="match status" value="1"/>
</dbReference>
<evidence type="ECO:0000259" key="2">
    <source>
        <dbReference type="Pfam" id="PF01321"/>
    </source>
</evidence>
<dbReference type="SUPFAM" id="SSF53092">
    <property type="entry name" value="Creatinase/prolidase N-terminal domain"/>
    <property type="match status" value="1"/>
</dbReference>
<reference evidence="3 4" key="1">
    <citation type="submission" date="2019-04" db="EMBL/GenBank/DDBJ databases">
        <title>Crypto-aerobic microbial life in anoxic (sulfidic) marine sediments.</title>
        <authorList>
            <person name="Bhattacharya S."/>
            <person name="Roy C."/>
            <person name="Mondal N."/>
            <person name="Sarkar J."/>
            <person name="Mandal S."/>
            <person name="Rameez M.J."/>
            <person name="Ghosh W."/>
        </authorList>
    </citation>
    <scope>NUCLEOTIDE SEQUENCE [LARGE SCALE GENOMIC DNA]</scope>
    <source>
        <strain evidence="3 4">SBBC</strain>
    </source>
</reference>
<dbReference type="RefSeq" id="WP_136792080.1">
    <property type="nucleotide sequence ID" value="NZ_SWAU01000058.1"/>
</dbReference>
<dbReference type="InterPro" id="IPR050659">
    <property type="entry name" value="Peptidase_M24B"/>
</dbReference>
<keyword evidence="3" id="KW-0378">Hydrolase</keyword>
<proteinExistence type="predicted"/>
<dbReference type="InterPro" id="IPR000994">
    <property type="entry name" value="Pept_M24"/>
</dbReference>
<evidence type="ECO:0000313" key="3">
    <source>
        <dbReference type="EMBL" id="TKA97094.1"/>
    </source>
</evidence>
<comment type="caution">
    <text evidence="3">The sequence shown here is derived from an EMBL/GenBank/DDBJ whole genome shotgun (WGS) entry which is preliminary data.</text>
</comment>
<dbReference type="Proteomes" id="UP000306340">
    <property type="component" value="Unassembled WGS sequence"/>
</dbReference>
<dbReference type="InterPro" id="IPR036005">
    <property type="entry name" value="Creatinase/aminopeptidase-like"/>
</dbReference>
<dbReference type="InterPro" id="IPR000587">
    <property type="entry name" value="Creatinase_N"/>
</dbReference>
<feature type="domain" description="Creatinase N-terminal" evidence="2">
    <location>
        <begin position="28"/>
        <end position="161"/>
    </location>
</feature>
<dbReference type="Pfam" id="PF00557">
    <property type="entry name" value="Peptidase_M24"/>
    <property type="match status" value="1"/>
</dbReference>
<organism evidence="3 4">
    <name type="scientific">Cereibacter changlensis</name>
    <dbReference type="NCBI Taxonomy" id="402884"/>
    <lineage>
        <taxon>Bacteria</taxon>
        <taxon>Pseudomonadati</taxon>
        <taxon>Pseudomonadota</taxon>
        <taxon>Alphaproteobacteria</taxon>
        <taxon>Rhodobacterales</taxon>
        <taxon>Paracoccaceae</taxon>
        <taxon>Cereibacter</taxon>
    </lineage>
</organism>
<dbReference type="InterPro" id="IPR029149">
    <property type="entry name" value="Creatin/AminoP/Spt16_N"/>
</dbReference>
<keyword evidence="3" id="KW-0031">Aminopeptidase</keyword>
<evidence type="ECO:0000313" key="4">
    <source>
        <dbReference type="Proteomes" id="UP000306340"/>
    </source>
</evidence>
<gene>
    <name evidence="3" type="ORF">FAZ78_08040</name>
</gene>
<evidence type="ECO:0000259" key="1">
    <source>
        <dbReference type="Pfam" id="PF00557"/>
    </source>
</evidence>
<dbReference type="CDD" id="cd01066">
    <property type="entry name" value="APP_MetAP"/>
    <property type="match status" value="1"/>
</dbReference>
<dbReference type="EMBL" id="SWAU01000058">
    <property type="protein sequence ID" value="TKA97094.1"/>
    <property type="molecule type" value="Genomic_DNA"/>
</dbReference>
<dbReference type="GO" id="GO:0004177">
    <property type="term" value="F:aminopeptidase activity"/>
    <property type="evidence" value="ECO:0007669"/>
    <property type="project" value="UniProtKB-KW"/>
</dbReference>
<name>A0A4U0Z3K3_9RHOB</name>
<feature type="domain" description="Peptidase M24" evidence="1">
    <location>
        <begin position="170"/>
        <end position="282"/>
    </location>
</feature>
<keyword evidence="3" id="KW-0645">Protease</keyword>
<dbReference type="Gene3D" id="3.40.350.10">
    <property type="entry name" value="Creatinase/prolidase N-terminal domain"/>
    <property type="match status" value="1"/>
</dbReference>